<dbReference type="Pfam" id="PF09858">
    <property type="entry name" value="DUF2085"/>
    <property type="match status" value="1"/>
</dbReference>
<gene>
    <name evidence="2" type="ORF">E5347_05810</name>
</gene>
<reference evidence="2 3" key="1">
    <citation type="submission" date="2019-04" db="EMBL/GenBank/DDBJ databases">
        <title>Microbes associate with the intestines of laboratory mice.</title>
        <authorList>
            <person name="Navarre W."/>
            <person name="Wong E."/>
            <person name="Huang K."/>
            <person name="Tropini C."/>
            <person name="Ng K."/>
            <person name="Yu B."/>
        </authorList>
    </citation>
    <scope>NUCLEOTIDE SEQUENCE [LARGE SCALE GENOMIC DNA]</scope>
    <source>
        <strain evidence="2 3">NM50_B9-20</strain>
    </source>
</reference>
<keyword evidence="1" id="KW-0472">Membrane</keyword>
<feature type="transmembrane region" description="Helical" evidence="1">
    <location>
        <begin position="81"/>
        <end position="102"/>
    </location>
</feature>
<comment type="caution">
    <text evidence="2">The sequence shown here is derived from an EMBL/GenBank/DDBJ whole genome shotgun (WGS) entry which is preliminary data.</text>
</comment>
<keyword evidence="1" id="KW-1133">Transmembrane helix</keyword>
<sequence length="103" mass="11841">MNIFANTCHQKAERSFFISKYQFPICARCTGLMLGYILGVSLAFSGKQVNLLTNLVFILIMFIDWFLQYKKIKKSNNYRRLFTGFLCGLGIIGVCYTVLIHVL</sequence>
<dbReference type="InterPro" id="IPR019206">
    <property type="entry name" value="DUF2085_TM"/>
</dbReference>
<organism evidence="2 3">
    <name type="scientific">Clostridium sartagoforme</name>
    <dbReference type="NCBI Taxonomy" id="84031"/>
    <lineage>
        <taxon>Bacteria</taxon>
        <taxon>Bacillati</taxon>
        <taxon>Bacillota</taxon>
        <taxon>Clostridia</taxon>
        <taxon>Eubacteriales</taxon>
        <taxon>Clostridiaceae</taxon>
        <taxon>Clostridium</taxon>
    </lineage>
</organism>
<evidence type="ECO:0000313" key="2">
    <source>
        <dbReference type="EMBL" id="TGY44597.1"/>
    </source>
</evidence>
<dbReference type="AlphaFoldDB" id="A0A4S2DQ92"/>
<evidence type="ECO:0000256" key="1">
    <source>
        <dbReference type="SAM" id="Phobius"/>
    </source>
</evidence>
<dbReference type="OrthoDB" id="9810176at2"/>
<protein>
    <submittedName>
        <fullName evidence="2">DUF2085 domain-containing protein</fullName>
    </submittedName>
</protein>
<feature type="transmembrane region" description="Helical" evidence="1">
    <location>
        <begin position="21"/>
        <end position="45"/>
    </location>
</feature>
<dbReference type="Proteomes" id="UP000306888">
    <property type="component" value="Unassembled WGS sequence"/>
</dbReference>
<name>A0A4S2DQ92_9CLOT</name>
<evidence type="ECO:0000313" key="3">
    <source>
        <dbReference type="Proteomes" id="UP000306888"/>
    </source>
</evidence>
<feature type="transmembrane region" description="Helical" evidence="1">
    <location>
        <begin position="51"/>
        <end position="69"/>
    </location>
</feature>
<dbReference type="EMBL" id="SRYR01000001">
    <property type="protein sequence ID" value="TGY44597.1"/>
    <property type="molecule type" value="Genomic_DNA"/>
</dbReference>
<proteinExistence type="predicted"/>
<accession>A0A4S2DQ92</accession>
<keyword evidence="3" id="KW-1185">Reference proteome</keyword>
<keyword evidence="1" id="KW-0812">Transmembrane</keyword>